<keyword evidence="1" id="KW-0732">Signal</keyword>
<proteinExistence type="predicted"/>
<accession>A0A7W3R846</accession>
<evidence type="ECO:0000256" key="1">
    <source>
        <dbReference type="SAM" id="SignalP"/>
    </source>
</evidence>
<organism evidence="2 3">
    <name type="scientific">Thermomonospora cellulosilytica</name>
    <dbReference type="NCBI Taxonomy" id="1411118"/>
    <lineage>
        <taxon>Bacteria</taxon>
        <taxon>Bacillati</taxon>
        <taxon>Actinomycetota</taxon>
        <taxon>Actinomycetes</taxon>
        <taxon>Streptosporangiales</taxon>
        <taxon>Thermomonosporaceae</taxon>
        <taxon>Thermomonospora</taxon>
    </lineage>
</organism>
<dbReference type="AlphaFoldDB" id="A0A7W3R846"/>
<protein>
    <submittedName>
        <fullName evidence="2">Uncharacterized protein</fullName>
    </submittedName>
</protein>
<dbReference type="InterPro" id="IPR011692">
    <property type="entry name" value="Stress_up-reg_Nod19"/>
</dbReference>
<dbReference type="Pfam" id="PF07712">
    <property type="entry name" value="SURNod19"/>
    <property type="match status" value="1"/>
</dbReference>
<comment type="caution">
    <text evidence="2">The sequence shown here is derived from an EMBL/GenBank/DDBJ whole genome shotgun (WGS) entry which is preliminary data.</text>
</comment>
<feature type="chain" id="PRO_5038940637" evidence="1">
    <location>
        <begin position="39"/>
        <end position="318"/>
    </location>
</feature>
<gene>
    <name evidence="2" type="ORF">HNR21_002795</name>
</gene>
<feature type="signal peptide" evidence="1">
    <location>
        <begin position="1"/>
        <end position="38"/>
    </location>
</feature>
<dbReference type="RefSeq" id="WP_182705545.1">
    <property type="nucleotide sequence ID" value="NZ_JACJII010000001.1"/>
</dbReference>
<keyword evidence="3" id="KW-1185">Reference proteome</keyword>
<evidence type="ECO:0000313" key="2">
    <source>
        <dbReference type="EMBL" id="MBA9003913.1"/>
    </source>
</evidence>
<sequence>MSITKPVRTLAFAAGTAGALAGALLAPATAAASAQAAAAPQTKTVRYGPFTIPAATSTEHGELPNQVRLNVEKPCTNCYITGFAPNLVYADGTRANINTGPMLHHVVFFNSAQRDVVCGGPRRIMSSGNERVKSAFPAGYGLKVGSGDRWTMLYDLMNHGHEEKTVYIEYTFTYERASLLSRTRPVTPIWMDAGGCADSSWDTPEGQPSERSRTWTSTISGNLVHMRAHLHHGGIDVRTANTTTGQELCRSAAVEGVDPEFIDHHGNTEVSDMPPCTGSPSLGRINRGDTLQITARYKATDHAHHGVMGIMTGYVHES</sequence>
<evidence type="ECO:0000313" key="3">
    <source>
        <dbReference type="Proteomes" id="UP000539313"/>
    </source>
</evidence>
<name>A0A7W3R846_9ACTN</name>
<dbReference type="EMBL" id="JACJII010000001">
    <property type="protein sequence ID" value="MBA9003913.1"/>
    <property type="molecule type" value="Genomic_DNA"/>
</dbReference>
<dbReference type="Proteomes" id="UP000539313">
    <property type="component" value="Unassembled WGS sequence"/>
</dbReference>
<reference evidence="2 3" key="1">
    <citation type="submission" date="2020-08" db="EMBL/GenBank/DDBJ databases">
        <title>Sequencing the genomes of 1000 actinobacteria strains.</title>
        <authorList>
            <person name="Klenk H.-P."/>
        </authorList>
    </citation>
    <scope>NUCLEOTIDE SEQUENCE [LARGE SCALE GENOMIC DNA]</scope>
    <source>
        <strain evidence="2 3">DSM 45823</strain>
    </source>
</reference>